<accession>A0ABW0MSL4</accession>
<protein>
    <submittedName>
        <fullName evidence="1">Uncharacterized protein</fullName>
    </submittedName>
</protein>
<evidence type="ECO:0000313" key="2">
    <source>
        <dbReference type="Proteomes" id="UP001596101"/>
    </source>
</evidence>
<sequence length="183" mass="19047">MRTHVLMGMIALVSACSRDAGHPPAAPAVPVEKSVVPSAPAANSLSAEGIGPIRFGMTLAQAEQASGGKAALPEPFDPACSMVRFSTLPKLRFMVENSIVTRADADTGVANAVGISYGDTLEQIRSRHPEAQVSAHKYDENGRYVSFPSADGRAALILEVTGGKVTKIRAGLQPAVAYVETCG</sequence>
<dbReference type="EMBL" id="JBHSMR010000013">
    <property type="protein sequence ID" value="MFC5479566.1"/>
    <property type="molecule type" value="Genomic_DNA"/>
</dbReference>
<gene>
    <name evidence="1" type="ORF">ACFPQ5_15325</name>
</gene>
<proteinExistence type="predicted"/>
<keyword evidence="2" id="KW-1185">Reference proteome</keyword>
<reference evidence="2" key="1">
    <citation type="journal article" date="2019" name="Int. J. Syst. Evol. Microbiol.">
        <title>The Global Catalogue of Microorganisms (GCM) 10K type strain sequencing project: providing services to taxonomists for standard genome sequencing and annotation.</title>
        <authorList>
            <consortium name="The Broad Institute Genomics Platform"/>
            <consortium name="The Broad Institute Genome Sequencing Center for Infectious Disease"/>
            <person name="Wu L."/>
            <person name="Ma J."/>
        </authorList>
    </citation>
    <scope>NUCLEOTIDE SEQUENCE [LARGE SCALE GENOMIC DNA]</scope>
    <source>
        <strain evidence="2">CCUG 43111</strain>
    </source>
</reference>
<dbReference type="RefSeq" id="WP_379757271.1">
    <property type="nucleotide sequence ID" value="NZ_JBHSMR010000013.1"/>
</dbReference>
<name>A0ABW0MSL4_9BURK</name>
<dbReference type="PROSITE" id="PS51257">
    <property type="entry name" value="PROKAR_LIPOPROTEIN"/>
    <property type="match status" value="1"/>
</dbReference>
<evidence type="ECO:0000313" key="1">
    <source>
        <dbReference type="EMBL" id="MFC5479566.1"/>
    </source>
</evidence>
<organism evidence="1 2">
    <name type="scientific">Massilia suwonensis</name>
    <dbReference type="NCBI Taxonomy" id="648895"/>
    <lineage>
        <taxon>Bacteria</taxon>
        <taxon>Pseudomonadati</taxon>
        <taxon>Pseudomonadota</taxon>
        <taxon>Betaproteobacteria</taxon>
        <taxon>Burkholderiales</taxon>
        <taxon>Oxalobacteraceae</taxon>
        <taxon>Telluria group</taxon>
        <taxon>Massilia</taxon>
    </lineage>
</organism>
<comment type="caution">
    <text evidence="1">The sequence shown here is derived from an EMBL/GenBank/DDBJ whole genome shotgun (WGS) entry which is preliminary data.</text>
</comment>
<dbReference type="Proteomes" id="UP001596101">
    <property type="component" value="Unassembled WGS sequence"/>
</dbReference>